<sequence>MRALPRLLLSTQHRGPAAATATATATAATGASPLSLLSMRGAPSCVQPPAEDAIGKDVKATPANWVTAYVLPEVITEREERALLGFSAPWFERLSFNDGHVDGLIHHYKEFYRSYAAITHAAETGDATGLNMPRANLDVELPLVSAALTRVRDLAQAYLPRIPIDDRLHFLRLAGSGFIRGHVDESRNSTGIVGGLCLDAGRVMTLTHRDYPGERVEMMLAPRCFYVLIGRARYDWEHSVDWVGDDDEHIRRVRKSLVVEGTPIVFDGAPTPYRRFDRTAIILRGVSPMALLADRMRHKKT</sequence>
<organism evidence="1 2">
    <name type="scientific">Novymonas esmeraldas</name>
    <dbReference type="NCBI Taxonomy" id="1808958"/>
    <lineage>
        <taxon>Eukaryota</taxon>
        <taxon>Discoba</taxon>
        <taxon>Euglenozoa</taxon>
        <taxon>Kinetoplastea</taxon>
        <taxon>Metakinetoplastina</taxon>
        <taxon>Trypanosomatida</taxon>
        <taxon>Trypanosomatidae</taxon>
        <taxon>Novymonas</taxon>
    </lineage>
</organism>
<name>A0AAW0ENS8_9TRYP</name>
<evidence type="ECO:0000313" key="2">
    <source>
        <dbReference type="Proteomes" id="UP001430356"/>
    </source>
</evidence>
<dbReference type="GO" id="GO:0005759">
    <property type="term" value="C:mitochondrial matrix"/>
    <property type="evidence" value="ECO:0007669"/>
    <property type="project" value="TreeGrafter"/>
</dbReference>
<evidence type="ECO:0000313" key="1">
    <source>
        <dbReference type="EMBL" id="KAK7195034.1"/>
    </source>
</evidence>
<dbReference type="EMBL" id="JAECZO010000046">
    <property type="protein sequence ID" value="KAK7195034.1"/>
    <property type="molecule type" value="Genomic_DNA"/>
</dbReference>
<dbReference type="Proteomes" id="UP001430356">
    <property type="component" value="Unassembled WGS sequence"/>
</dbReference>
<dbReference type="SUPFAM" id="SSF51197">
    <property type="entry name" value="Clavaminate synthase-like"/>
    <property type="match status" value="1"/>
</dbReference>
<proteinExistence type="predicted"/>
<dbReference type="InterPro" id="IPR032870">
    <property type="entry name" value="ALKBH7-like"/>
</dbReference>
<dbReference type="GO" id="GO:0006631">
    <property type="term" value="P:fatty acid metabolic process"/>
    <property type="evidence" value="ECO:0007669"/>
    <property type="project" value="TreeGrafter"/>
</dbReference>
<keyword evidence="2" id="KW-1185">Reference proteome</keyword>
<dbReference type="PANTHER" id="PTHR21052:SF0">
    <property type="entry name" value="ALPHA-KETOGLUTARATE-DEPENDENT DIOXYGENASE ALKB HOMOLOG 7, MITOCHONDRIAL"/>
    <property type="match status" value="1"/>
</dbReference>
<reference evidence="1 2" key="1">
    <citation type="journal article" date="2021" name="MBio">
        <title>A New Model Trypanosomatid, Novymonas esmeraldas: Genomic Perception of Its 'Candidatus Pandoraea novymonadis' Endosymbiont.</title>
        <authorList>
            <person name="Zakharova A."/>
            <person name="Saura A."/>
            <person name="Butenko A."/>
            <person name="Podesvova L."/>
            <person name="Warmusova S."/>
            <person name="Kostygov A.Y."/>
            <person name="Nenarokova A."/>
            <person name="Lukes J."/>
            <person name="Opperdoes F.R."/>
            <person name="Yurchenko V."/>
        </authorList>
    </citation>
    <scope>NUCLEOTIDE SEQUENCE [LARGE SCALE GENOMIC DNA]</scope>
    <source>
        <strain evidence="1 2">E262AT.01</strain>
    </source>
</reference>
<dbReference type="GO" id="GO:0006974">
    <property type="term" value="P:DNA damage response"/>
    <property type="evidence" value="ECO:0007669"/>
    <property type="project" value="InterPro"/>
</dbReference>
<dbReference type="PANTHER" id="PTHR21052">
    <property type="entry name" value="SPERMATOGENESIS ASSOCIATED 11-RELATED"/>
    <property type="match status" value="1"/>
</dbReference>
<protein>
    <recommendedName>
        <fullName evidence="3">Alpha-ketoglutarate-dependent dioxygenase AlkB-like domain-containing protein</fullName>
    </recommendedName>
</protein>
<evidence type="ECO:0008006" key="3">
    <source>
        <dbReference type="Google" id="ProtNLM"/>
    </source>
</evidence>
<dbReference type="Gene3D" id="2.60.120.590">
    <property type="entry name" value="Alpha-ketoglutarate-dependent dioxygenase AlkB-like"/>
    <property type="match status" value="1"/>
</dbReference>
<gene>
    <name evidence="1" type="ORF">NESM_000426200</name>
</gene>
<dbReference type="InterPro" id="IPR037151">
    <property type="entry name" value="AlkB-like_sf"/>
</dbReference>
<comment type="caution">
    <text evidence="1">The sequence shown here is derived from an EMBL/GenBank/DDBJ whole genome shotgun (WGS) entry which is preliminary data.</text>
</comment>
<dbReference type="AlphaFoldDB" id="A0AAW0ENS8"/>
<accession>A0AAW0ENS8</accession>